<dbReference type="Proteomes" id="UP000681722">
    <property type="component" value="Unassembled WGS sequence"/>
</dbReference>
<feature type="signal peptide" evidence="1">
    <location>
        <begin position="1"/>
        <end position="18"/>
    </location>
</feature>
<keyword evidence="4" id="KW-1185">Reference proteome</keyword>
<evidence type="ECO:0000313" key="4">
    <source>
        <dbReference type="Proteomes" id="UP000663829"/>
    </source>
</evidence>
<organism evidence="2 4">
    <name type="scientific">Didymodactylos carnosus</name>
    <dbReference type="NCBI Taxonomy" id="1234261"/>
    <lineage>
        <taxon>Eukaryota</taxon>
        <taxon>Metazoa</taxon>
        <taxon>Spiralia</taxon>
        <taxon>Gnathifera</taxon>
        <taxon>Rotifera</taxon>
        <taxon>Eurotatoria</taxon>
        <taxon>Bdelloidea</taxon>
        <taxon>Philodinida</taxon>
        <taxon>Philodinidae</taxon>
        <taxon>Didymodactylos</taxon>
    </lineage>
</organism>
<protein>
    <recommendedName>
        <fullName evidence="5">Sodefrin-like factor</fullName>
    </recommendedName>
</protein>
<evidence type="ECO:0000256" key="1">
    <source>
        <dbReference type="SAM" id="SignalP"/>
    </source>
</evidence>
<dbReference type="EMBL" id="CAJOBC010006497">
    <property type="protein sequence ID" value="CAF3900996.1"/>
    <property type="molecule type" value="Genomic_DNA"/>
</dbReference>
<sequence>MLKEIFLLLLVIVVVVNGDRQCTVKCQFSLAFGEPFQVPKNCTTETGDNTFTCFVTAYIDYIQKQIEIQLNAENESPASNETYGQEIMLRFDQSDELMKTGVIYGCTISNDCAKNYIEKQLRILVDHEGILHTIKDKLYNPGSSNVQQCNDLQNNTIACGNGQCRAELGTFNNPEDPVPFYRTYCNYSPPEDPFQNKTGLFDITARGYPPPGVDMHDLYYVCNQNLCNNQETINLIQKLINDYNLNEV</sequence>
<accession>A0A814RW67</accession>
<proteinExistence type="predicted"/>
<evidence type="ECO:0008006" key="5">
    <source>
        <dbReference type="Google" id="ProtNLM"/>
    </source>
</evidence>
<evidence type="ECO:0000313" key="3">
    <source>
        <dbReference type="EMBL" id="CAF3900996.1"/>
    </source>
</evidence>
<comment type="caution">
    <text evidence="2">The sequence shown here is derived from an EMBL/GenBank/DDBJ whole genome shotgun (WGS) entry which is preliminary data.</text>
</comment>
<reference evidence="2" key="1">
    <citation type="submission" date="2021-02" db="EMBL/GenBank/DDBJ databases">
        <authorList>
            <person name="Nowell W R."/>
        </authorList>
    </citation>
    <scope>NUCLEOTIDE SEQUENCE</scope>
</reference>
<dbReference type="OrthoDB" id="9972762at2759"/>
<dbReference type="Proteomes" id="UP000663829">
    <property type="component" value="Unassembled WGS sequence"/>
</dbReference>
<feature type="chain" id="PRO_5044131987" description="Sodefrin-like factor" evidence="1">
    <location>
        <begin position="19"/>
        <end position="248"/>
    </location>
</feature>
<evidence type="ECO:0000313" key="2">
    <source>
        <dbReference type="EMBL" id="CAF1137277.1"/>
    </source>
</evidence>
<keyword evidence="1" id="KW-0732">Signal</keyword>
<name>A0A814RW67_9BILA</name>
<dbReference type="EMBL" id="CAJNOQ010006497">
    <property type="protein sequence ID" value="CAF1137277.1"/>
    <property type="molecule type" value="Genomic_DNA"/>
</dbReference>
<gene>
    <name evidence="2" type="ORF">GPM918_LOCUS20503</name>
    <name evidence="3" type="ORF">SRO942_LOCUS20500</name>
</gene>
<dbReference type="AlphaFoldDB" id="A0A814RW67"/>